<dbReference type="CDD" id="cd01647">
    <property type="entry name" value="RT_LTR"/>
    <property type="match status" value="1"/>
</dbReference>
<dbReference type="InterPro" id="IPR043502">
    <property type="entry name" value="DNA/RNA_pol_sf"/>
</dbReference>
<evidence type="ECO:0000259" key="1">
    <source>
        <dbReference type="Pfam" id="PF00078"/>
    </source>
</evidence>
<comment type="caution">
    <text evidence="2">The sequence shown here is derived from an EMBL/GenBank/DDBJ whole genome shotgun (WGS) entry which is preliminary data.</text>
</comment>
<dbReference type="OrthoDB" id="3250101at2759"/>
<dbReference type="PANTHER" id="PTHR24559:SF444">
    <property type="entry name" value="REVERSE TRANSCRIPTASE DOMAIN-CONTAINING PROTEIN"/>
    <property type="match status" value="1"/>
</dbReference>
<accession>A0A9Q3HH50</accession>
<protein>
    <recommendedName>
        <fullName evidence="1">Reverse transcriptase domain-containing protein</fullName>
    </recommendedName>
</protein>
<proteinExistence type="predicted"/>
<dbReference type="EMBL" id="AVOT02018385">
    <property type="protein sequence ID" value="MBW0505253.1"/>
    <property type="molecule type" value="Genomic_DNA"/>
</dbReference>
<dbReference type="InterPro" id="IPR053134">
    <property type="entry name" value="RNA-dir_DNA_polymerase"/>
</dbReference>
<feature type="domain" description="Reverse transcriptase" evidence="1">
    <location>
        <begin position="183"/>
        <end position="320"/>
    </location>
</feature>
<dbReference type="PANTHER" id="PTHR24559">
    <property type="entry name" value="TRANSPOSON TY3-I GAG-POL POLYPROTEIN"/>
    <property type="match status" value="1"/>
</dbReference>
<dbReference type="Gene3D" id="3.30.70.270">
    <property type="match status" value="1"/>
</dbReference>
<keyword evidence="3" id="KW-1185">Reference proteome</keyword>
<dbReference type="AlphaFoldDB" id="A0A9Q3HH50"/>
<dbReference type="Proteomes" id="UP000765509">
    <property type="component" value="Unassembled WGS sequence"/>
</dbReference>
<sequence length="331" mass="38089">MDLINVQDAKMQKTKTSRGRGYSDGSSCITNIVINNREAKLHLDSGAFFTCVGNKYLGRIYTDWQERLIPIEDIKFSSASQNMHCLGIFEAAMILPHPSASIKAFASDNEPLGAIKGHEVDNIINGERPYPPLLRRPAYPARPRAREALESHINELMKLGVSRNIGDNEVEVTTPGIITWHNDKSRMVGYFRAFNTYTIPDRYPIPRFHETFHQLSKAKFITSMHSLKGFNHNFLTPHSRILLRILAQCGIYEYLRMPFGIKNAPSHYQIMMNTIFPHELSEEWLIIYIDEIIICSETWQSHLERLSSVPRKTFQVRMKIYLKDVILGFMS</sequence>
<organism evidence="2 3">
    <name type="scientific">Austropuccinia psidii MF-1</name>
    <dbReference type="NCBI Taxonomy" id="1389203"/>
    <lineage>
        <taxon>Eukaryota</taxon>
        <taxon>Fungi</taxon>
        <taxon>Dikarya</taxon>
        <taxon>Basidiomycota</taxon>
        <taxon>Pucciniomycotina</taxon>
        <taxon>Pucciniomycetes</taxon>
        <taxon>Pucciniales</taxon>
        <taxon>Sphaerophragmiaceae</taxon>
        <taxon>Austropuccinia</taxon>
    </lineage>
</organism>
<dbReference type="InterPro" id="IPR043128">
    <property type="entry name" value="Rev_trsase/Diguanyl_cyclase"/>
</dbReference>
<name>A0A9Q3HH50_9BASI</name>
<dbReference type="Pfam" id="PF00078">
    <property type="entry name" value="RVT_1"/>
    <property type="match status" value="1"/>
</dbReference>
<evidence type="ECO:0000313" key="3">
    <source>
        <dbReference type="Proteomes" id="UP000765509"/>
    </source>
</evidence>
<dbReference type="InterPro" id="IPR000477">
    <property type="entry name" value="RT_dom"/>
</dbReference>
<dbReference type="SUPFAM" id="SSF56672">
    <property type="entry name" value="DNA/RNA polymerases"/>
    <property type="match status" value="1"/>
</dbReference>
<evidence type="ECO:0000313" key="2">
    <source>
        <dbReference type="EMBL" id="MBW0505253.1"/>
    </source>
</evidence>
<gene>
    <name evidence="2" type="ORF">O181_044968</name>
</gene>
<dbReference type="Gene3D" id="3.10.10.10">
    <property type="entry name" value="HIV Type 1 Reverse Transcriptase, subunit A, domain 1"/>
    <property type="match status" value="1"/>
</dbReference>
<reference evidence="2" key="1">
    <citation type="submission" date="2021-03" db="EMBL/GenBank/DDBJ databases">
        <title>Draft genome sequence of rust myrtle Austropuccinia psidii MF-1, a brazilian biotype.</title>
        <authorList>
            <person name="Quecine M.C."/>
            <person name="Pachon D.M.R."/>
            <person name="Bonatelli M.L."/>
            <person name="Correr F.H."/>
            <person name="Franceschini L.M."/>
            <person name="Leite T.F."/>
            <person name="Margarido G.R.A."/>
            <person name="Almeida C.A."/>
            <person name="Ferrarezi J.A."/>
            <person name="Labate C.A."/>
        </authorList>
    </citation>
    <scope>NUCLEOTIDE SEQUENCE</scope>
    <source>
        <strain evidence="2">MF-1</strain>
    </source>
</reference>